<dbReference type="EMBL" id="ML119676">
    <property type="protein sequence ID" value="RPA81772.1"/>
    <property type="molecule type" value="Genomic_DNA"/>
</dbReference>
<dbReference type="GO" id="GO:0005524">
    <property type="term" value="F:ATP binding"/>
    <property type="evidence" value="ECO:0007669"/>
    <property type="project" value="UniProtKB-KW"/>
</dbReference>
<dbReference type="GO" id="GO:0016887">
    <property type="term" value="F:ATP hydrolysis activity"/>
    <property type="evidence" value="ECO:0007669"/>
    <property type="project" value="InterPro"/>
</dbReference>
<dbReference type="SUPFAM" id="SSF52540">
    <property type="entry name" value="P-loop containing nucleoside triphosphate hydrolases"/>
    <property type="match status" value="2"/>
</dbReference>
<dbReference type="Gene3D" id="1.10.8.60">
    <property type="match status" value="2"/>
</dbReference>
<keyword evidence="2" id="KW-0962">Peroxisome biogenesis</keyword>
<comment type="similarity">
    <text evidence="1 8">Belongs to the AAA ATPase family.</text>
</comment>
<sequence>MLTNKRDVIRCWRGRSWVDDGKASRQQLGESGPSTLSDTVFLDSARSSKQHHNPFGFEKYITELLDGVLFPLLRPDIYKVYGIKRPVGFLVHGPAGCGKSLLISTLGETLGIPIIKVDVSTLVGNPNESLEQALKSALQRAKRETSALILFDELDVILGRRDGNKESDRRNSILLSEWLDHLEANTLGCNVVVAGICKSTESLDPCLRRPGRFDKEILIAAPNSEERKTILKGLSQGLNVEDSLDWMNLANLTSGYLGADLVALTSQAVVCMTKRYYSSTLQSQFIAPEVVPQGGPKSGLVEILADFRAQIANSQLAAGLCVDTSDYLAALPKIQASCKREGFTAAPKVKWGDIGALKGVRDQLQMSVIAPIKHPEVYESVGVRSPSGILLWGPPGCGKTLLAKAVACESSASFISVKGPEFLNKFLGESERSLRQVFQRARASAPCVIFFDEIDAVVPRRDTAANENSSRVVNTFLSELDGIDSRGGVFLIAASNRPDVIDPALLRPGRIDKLLLVDVPTSAERPEILRALSKSMPLEESVDLNQVALDPRLEGFTGADIAALVKDAATLCLKRTVFNTSFEEFSLTRTDQTRVKINADDFEMAISGRNPSITRRERDMYSKLSRLYK</sequence>
<keyword evidence="4 8" id="KW-0067">ATP-binding</keyword>
<evidence type="ECO:0000256" key="1">
    <source>
        <dbReference type="ARBA" id="ARBA00006914"/>
    </source>
</evidence>
<dbReference type="GO" id="GO:0007031">
    <property type="term" value="P:peroxisome organization"/>
    <property type="evidence" value="ECO:0007669"/>
    <property type="project" value="UniProtKB-KW"/>
</dbReference>
<gene>
    <name evidence="10" type="ORF">BJ508DRAFT_414487</name>
</gene>
<feature type="domain" description="AAA+ ATPase" evidence="9">
    <location>
        <begin position="385"/>
        <end position="521"/>
    </location>
</feature>
<dbReference type="Gene3D" id="3.40.50.300">
    <property type="entry name" value="P-loop containing nucleotide triphosphate hydrolases"/>
    <property type="match status" value="2"/>
</dbReference>
<dbReference type="GO" id="GO:1990275">
    <property type="term" value="F:preribosome binding"/>
    <property type="evidence" value="ECO:0007669"/>
    <property type="project" value="TreeGrafter"/>
</dbReference>
<dbReference type="InterPro" id="IPR000318">
    <property type="entry name" value="Nase_comp1_CS"/>
</dbReference>
<evidence type="ECO:0000313" key="10">
    <source>
        <dbReference type="EMBL" id="RPA81772.1"/>
    </source>
</evidence>
<evidence type="ECO:0000256" key="5">
    <source>
        <dbReference type="ARBA" id="ARBA00032509"/>
    </source>
</evidence>
<dbReference type="SMART" id="SM00382">
    <property type="entry name" value="AAA"/>
    <property type="match status" value="2"/>
</dbReference>
<dbReference type="GO" id="GO:0003723">
    <property type="term" value="F:RNA binding"/>
    <property type="evidence" value="ECO:0007669"/>
    <property type="project" value="TreeGrafter"/>
</dbReference>
<reference evidence="10 11" key="1">
    <citation type="journal article" date="2018" name="Nat. Ecol. Evol.">
        <title>Pezizomycetes genomes reveal the molecular basis of ectomycorrhizal truffle lifestyle.</title>
        <authorList>
            <person name="Murat C."/>
            <person name="Payen T."/>
            <person name="Noel B."/>
            <person name="Kuo A."/>
            <person name="Morin E."/>
            <person name="Chen J."/>
            <person name="Kohler A."/>
            <person name="Krizsan K."/>
            <person name="Balestrini R."/>
            <person name="Da Silva C."/>
            <person name="Montanini B."/>
            <person name="Hainaut M."/>
            <person name="Levati E."/>
            <person name="Barry K.W."/>
            <person name="Belfiori B."/>
            <person name="Cichocki N."/>
            <person name="Clum A."/>
            <person name="Dockter R.B."/>
            <person name="Fauchery L."/>
            <person name="Guy J."/>
            <person name="Iotti M."/>
            <person name="Le Tacon F."/>
            <person name="Lindquist E.A."/>
            <person name="Lipzen A."/>
            <person name="Malagnac F."/>
            <person name="Mello A."/>
            <person name="Molinier V."/>
            <person name="Miyauchi S."/>
            <person name="Poulain J."/>
            <person name="Riccioni C."/>
            <person name="Rubini A."/>
            <person name="Sitrit Y."/>
            <person name="Splivallo R."/>
            <person name="Traeger S."/>
            <person name="Wang M."/>
            <person name="Zifcakova L."/>
            <person name="Wipf D."/>
            <person name="Zambonelli A."/>
            <person name="Paolocci F."/>
            <person name="Nowrousian M."/>
            <person name="Ottonello S."/>
            <person name="Baldrian P."/>
            <person name="Spatafora J.W."/>
            <person name="Henrissat B."/>
            <person name="Nagy L.G."/>
            <person name="Aury J.M."/>
            <person name="Wincker P."/>
            <person name="Grigoriev I.V."/>
            <person name="Bonfante P."/>
            <person name="Martin F.M."/>
        </authorList>
    </citation>
    <scope>NUCLEOTIDE SEQUENCE [LARGE SCALE GENOMIC DNA]</scope>
    <source>
        <strain evidence="10 11">RN42</strain>
    </source>
</reference>
<accession>A0A3N4I6R0</accession>
<dbReference type="GO" id="GO:0005634">
    <property type="term" value="C:nucleus"/>
    <property type="evidence" value="ECO:0007669"/>
    <property type="project" value="TreeGrafter"/>
</dbReference>
<dbReference type="PANTHER" id="PTHR23077:SF171">
    <property type="entry name" value="NUCLEAR VALOSIN-CONTAINING PROTEIN-LIKE"/>
    <property type="match status" value="1"/>
</dbReference>
<evidence type="ECO:0000259" key="9">
    <source>
        <dbReference type="SMART" id="SM00382"/>
    </source>
</evidence>
<protein>
    <recommendedName>
        <fullName evidence="6">Peroxisomal ATPase PEX1</fullName>
    </recommendedName>
    <alternativeName>
        <fullName evidence="5">Peroxin-1</fullName>
    </alternativeName>
</protein>
<feature type="domain" description="AAA+ ATPase" evidence="9">
    <location>
        <begin position="85"/>
        <end position="223"/>
    </location>
</feature>
<evidence type="ECO:0000256" key="4">
    <source>
        <dbReference type="ARBA" id="ARBA00022840"/>
    </source>
</evidence>
<dbReference type="Pfam" id="PF00004">
    <property type="entry name" value="AAA"/>
    <property type="match status" value="2"/>
</dbReference>
<dbReference type="InterPro" id="IPR050168">
    <property type="entry name" value="AAA_ATPase_domain"/>
</dbReference>
<dbReference type="STRING" id="1160509.A0A3N4I6R0"/>
<comment type="catalytic activity">
    <reaction evidence="7">
        <text>ATP + H2O = ADP + phosphate + H(+)</text>
        <dbReference type="Rhea" id="RHEA:13065"/>
        <dbReference type="ChEBI" id="CHEBI:15377"/>
        <dbReference type="ChEBI" id="CHEBI:15378"/>
        <dbReference type="ChEBI" id="CHEBI:30616"/>
        <dbReference type="ChEBI" id="CHEBI:43474"/>
        <dbReference type="ChEBI" id="CHEBI:456216"/>
    </reaction>
    <physiologicalReaction direction="left-to-right" evidence="7">
        <dbReference type="Rhea" id="RHEA:13066"/>
    </physiologicalReaction>
</comment>
<dbReference type="OrthoDB" id="27435at2759"/>
<keyword evidence="11" id="KW-1185">Reference proteome</keyword>
<keyword evidence="3 8" id="KW-0547">Nucleotide-binding</keyword>
<name>A0A3N4I6R0_ASCIM</name>
<dbReference type="AlphaFoldDB" id="A0A3N4I6R0"/>
<organism evidence="10 11">
    <name type="scientific">Ascobolus immersus RN42</name>
    <dbReference type="NCBI Taxonomy" id="1160509"/>
    <lineage>
        <taxon>Eukaryota</taxon>
        <taxon>Fungi</taxon>
        <taxon>Dikarya</taxon>
        <taxon>Ascomycota</taxon>
        <taxon>Pezizomycotina</taxon>
        <taxon>Pezizomycetes</taxon>
        <taxon>Pezizales</taxon>
        <taxon>Ascobolaceae</taxon>
        <taxon>Ascobolus</taxon>
    </lineage>
</organism>
<dbReference type="Pfam" id="PF17862">
    <property type="entry name" value="AAA_lid_3"/>
    <property type="match status" value="1"/>
</dbReference>
<dbReference type="InterPro" id="IPR003960">
    <property type="entry name" value="ATPase_AAA_CS"/>
</dbReference>
<evidence type="ECO:0000256" key="6">
    <source>
        <dbReference type="ARBA" id="ARBA00034532"/>
    </source>
</evidence>
<evidence type="ECO:0000256" key="3">
    <source>
        <dbReference type="ARBA" id="ARBA00022741"/>
    </source>
</evidence>
<dbReference type="Proteomes" id="UP000275078">
    <property type="component" value="Unassembled WGS sequence"/>
</dbReference>
<evidence type="ECO:0000256" key="2">
    <source>
        <dbReference type="ARBA" id="ARBA00022593"/>
    </source>
</evidence>
<dbReference type="PANTHER" id="PTHR23077">
    <property type="entry name" value="AAA-FAMILY ATPASE"/>
    <property type="match status" value="1"/>
</dbReference>
<dbReference type="FunFam" id="3.40.50.300:FF:000149">
    <property type="entry name" value="Nuclear valosin-containing protein-like"/>
    <property type="match status" value="1"/>
</dbReference>
<dbReference type="InterPro" id="IPR027417">
    <property type="entry name" value="P-loop_NTPase"/>
</dbReference>
<dbReference type="InterPro" id="IPR041569">
    <property type="entry name" value="AAA_lid_3"/>
</dbReference>
<dbReference type="PROSITE" id="PS00674">
    <property type="entry name" value="AAA"/>
    <property type="match status" value="1"/>
</dbReference>
<dbReference type="InterPro" id="IPR003593">
    <property type="entry name" value="AAA+_ATPase"/>
</dbReference>
<evidence type="ECO:0000256" key="7">
    <source>
        <dbReference type="ARBA" id="ARBA00048778"/>
    </source>
</evidence>
<evidence type="ECO:0000313" key="11">
    <source>
        <dbReference type="Proteomes" id="UP000275078"/>
    </source>
</evidence>
<dbReference type="PROSITE" id="PS00699">
    <property type="entry name" value="NITROGENASE_1_1"/>
    <property type="match status" value="1"/>
</dbReference>
<dbReference type="GO" id="GO:0042254">
    <property type="term" value="P:ribosome biogenesis"/>
    <property type="evidence" value="ECO:0007669"/>
    <property type="project" value="TreeGrafter"/>
</dbReference>
<evidence type="ECO:0000256" key="8">
    <source>
        <dbReference type="RuleBase" id="RU003651"/>
    </source>
</evidence>
<proteinExistence type="inferred from homology"/>
<dbReference type="InterPro" id="IPR003959">
    <property type="entry name" value="ATPase_AAA_core"/>
</dbReference>